<reference evidence="8 9" key="1">
    <citation type="submission" date="2018-02" db="EMBL/GenBank/DDBJ databases">
        <title>The draft genome of Phyllobacterium sp. 1N-3.</title>
        <authorList>
            <person name="Liu L."/>
            <person name="Li L."/>
            <person name="Zhang X."/>
            <person name="Wang T."/>
            <person name="Liang L."/>
        </authorList>
    </citation>
    <scope>NUCLEOTIDE SEQUENCE [LARGE SCALE GENOMIC DNA]</scope>
    <source>
        <strain evidence="8 9">1N-3</strain>
    </source>
</reference>
<dbReference type="Proteomes" id="UP000239434">
    <property type="component" value="Unassembled WGS sequence"/>
</dbReference>
<dbReference type="PANTHER" id="PTHR22911">
    <property type="entry name" value="ACYL-MALONYL CONDENSING ENZYME-RELATED"/>
    <property type="match status" value="1"/>
</dbReference>
<proteinExistence type="inferred from homology"/>
<evidence type="ECO:0000313" key="8">
    <source>
        <dbReference type="EMBL" id="PRD41162.1"/>
    </source>
</evidence>
<feature type="transmembrane region" description="Helical" evidence="6">
    <location>
        <begin position="267"/>
        <end position="284"/>
    </location>
</feature>
<feature type="transmembrane region" description="Helical" evidence="6">
    <location>
        <begin position="128"/>
        <end position="146"/>
    </location>
</feature>
<dbReference type="SUPFAM" id="SSF103481">
    <property type="entry name" value="Multidrug resistance efflux transporter EmrE"/>
    <property type="match status" value="2"/>
</dbReference>
<feature type="transmembrane region" description="Helical" evidence="6">
    <location>
        <begin position="213"/>
        <end position="232"/>
    </location>
</feature>
<feature type="domain" description="EamA" evidence="7">
    <location>
        <begin position="158"/>
        <end position="279"/>
    </location>
</feature>
<feature type="transmembrane region" description="Helical" evidence="6">
    <location>
        <begin position="12"/>
        <end position="32"/>
    </location>
</feature>
<keyword evidence="5 6" id="KW-0472">Membrane</keyword>
<comment type="caution">
    <text evidence="8">The sequence shown here is derived from an EMBL/GenBank/DDBJ whole genome shotgun (WGS) entry which is preliminary data.</text>
</comment>
<protein>
    <recommendedName>
        <fullName evidence="7">EamA domain-containing protein</fullName>
    </recommendedName>
</protein>
<evidence type="ECO:0000313" key="9">
    <source>
        <dbReference type="Proteomes" id="UP000239434"/>
    </source>
</evidence>
<evidence type="ECO:0000256" key="6">
    <source>
        <dbReference type="SAM" id="Phobius"/>
    </source>
</evidence>
<dbReference type="RefSeq" id="WP_105744809.1">
    <property type="nucleotide sequence ID" value="NZ_PVBR01000024.1"/>
</dbReference>
<feature type="transmembrane region" description="Helical" evidence="6">
    <location>
        <begin position="180"/>
        <end position="201"/>
    </location>
</feature>
<dbReference type="InterPro" id="IPR037185">
    <property type="entry name" value="EmrE-like"/>
</dbReference>
<evidence type="ECO:0000256" key="1">
    <source>
        <dbReference type="ARBA" id="ARBA00004141"/>
    </source>
</evidence>
<gene>
    <name evidence="8" type="ORF">C5748_23255</name>
</gene>
<keyword evidence="4 6" id="KW-1133">Transmembrane helix</keyword>
<evidence type="ECO:0000256" key="2">
    <source>
        <dbReference type="ARBA" id="ARBA00009853"/>
    </source>
</evidence>
<name>A0A2S9IKZ1_9HYPH</name>
<organism evidence="8 9">
    <name type="scientific">Phyllobacterium phragmitis</name>
    <dbReference type="NCBI Taxonomy" id="2670329"/>
    <lineage>
        <taxon>Bacteria</taxon>
        <taxon>Pseudomonadati</taxon>
        <taxon>Pseudomonadota</taxon>
        <taxon>Alphaproteobacteria</taxon>
        <taxon>Hyphomicrobiales</taxon>
        <taxon>Phyllobacteriaceae</taxon>
        <taxon>Phyllobacterium</taxon>
    </lineage>
</organism>
<feature type="transmembrane region" description="Helical" evidence="6">
    <location>
        <begin position="74"/>
        <end position="94"/>
    </location>
</feature>
<accession>A0A2S9IKZ1</accession>
<sequence length="296" mass="31739">MTYFHISISKTGLGALQYGLAIFCLSAMDASAKLLTSSYPVGEVLIFRSLFGFIPLILTWPASFRVASNPPEVWLLQILRGALVIGCMLTFLVAVKHISLVSITAISLAAPFFMTIFAALFLREAVGIIRWAAIVAGFLGVCLAMNNVGFSWSVYSGVALLSAVLYALIAVLTKHLSRTVPAVVTTGCSNVMLLLFCMTLFSDRWLIPSAHDVGVLAIMGIAGGLSSYLLAAGTAHADVSVIAPIEYTIFVWASFFGYVFFNEVPTTTTISGIIIIAASGIINARKRRQEVRLPSS</sequence>
<evidence type="ECO:0000256" key="5">
    <source>
        <dbReference type="ARBA" id="ARBA00023136"/>
    </source>
</evidence>
<feature type="transmembrane region" description="Helical" evidence="6">
    <location>
        <begin position="100"/>
        <end position="121"/>
    </location>
</feature>
<dbReference type="InterPro" id="IPR000620">
    <property type="entry name" value="EamA_dom"/>
</dbReference>
<evidence type="ECO:0000259" key="7">
    <source>
        <dbReference type="Pfam" id="PF00892"/>
    </source>
</evidence>
<dbReference type="PANTHER" id="PTHR22911:SF6">
    <property type="entry name" value="SOLUTE CARRIER FAMILY 35 MEMBER G1"/>
    <property type="match status" value="1"/>
</dbReference>
<dbReference type="Pfam" id="PF00892">
    <property type="entry name" value="EamA"/>
    <property type="match status" value="2"/>
</dbReference>
<feature type="domain" description="EamA" evidence="7">
    <location>
        <begin position="19"/>
        <end position="144"/>
    </location>
</feature>
<evidence type="ECO:0000256" key="3">
    <source>
        <dbReference type="ARBA" id="ARBA00022692"/>
    </source>
</evidence>
<feature type="transmembrane region" description="Helical" evidence="6">
    <location>
        <begin position="239"/>
        <end position="261"/>
    </location>
</feature>
<comment type="similarity">
    <text evidence="2">Belongs to the drug/metabolite transporter (DMT) superfamily. 10 TMS drug/metabolite exporter (DME) (TC 2.A.7.3) family.</text>
</comment>
<comment type="subcellular location">
    <subcellularLocation>
        <location evidence="1">Membrane</location>
        <topology evidence="1">Multi-pass membrane protein</topology>
    </subcellularLocation>
</comment>
<feature type="transmembrane region" description="Helical" evidence="6">
    <location>
        <begin position="44"/>
        <end position="62"/>
    </location>
</feature>
<dbReference type="AlphaFoldDB" id="A0A2S9IKZ1"/>
<evidence type="ECO:0000256" key="4">
    <source>
        <dbReference type="ARBA" id="ARBA00022989"/>
    </source>
</evidence>
<feature type="transmembrane region" description="Helical" evidence="6">
    <location>
        <begin position="152"/>
        <end position="173"/>
    </location>
</feature>
<dbReference type="EMBL" id="PVBR01000024">
    <property type="protein sequence ID" value="PRD41162.1"/>
    <property type="molecule type" value="Genomic_DNA"/>
</dbReference>
<keyword evidence="9" id="KW-1185">Reference proteome</keyword>
<dbReference type="GO" id="GO:0016020">
    <property type="term" value="C:membrane"/>
    <property type="evidence" value="ECO:0007669"/>
    <property type="project" value="UniProtKB-SubCell"/>
</dbReference>
<keyword evidence="3 6" id="KW-0812">Transmembrane</keyword>